<dbReference type="RefSeq" id="WP_048640300.1">
    <property type="nucleotide sequence ID" value="NZ_CAXBGM010000082.1"/>
</dbReference>
<evidence type="ECO:0000313" key="2">
    <source>
        <dbReference type="Proteomes" id="UP000036520"/>
    </source>
</evidence>
<dbReference type="EMBL" id="CP012040">
    <property type="protein sequence ID" value="AKP49798.1"/>
    <property type="molecule type" value="Genomic_DNA"/>
</dbReference>
<dbReference type="InterPro" id="IPR025329">
    <property type="entry name" value="DUF4235"/>
</dbReference>
<evidence type="ECO:0000313" key="1">
    <source>
        <dbReference type="EMBL" id="AKP49798.1"/>
    </source>
</evidence>
<dbReference type="STRING" id="320787.CA2015_0319"/>
<name>A0A0H4PAK8_9BACT</name>
<gene>
    <name evidence="1" type="ORF">CA2015_0319</name>
</gene>
<accession>A0A0H4PAK8</accession>
<dbReference type="Pfam" id="PF14019">
    <property type="entry name" value="DUF4235"/>
    <property type="match status" value="1"/>
</dbReference>
<proteinExistence type="predicted"/>
<protein>
    <recommendedName>
        <fullName evidence="3">DUF4235 domain-containing protein</fullName>
    </recommendedName>
</protein>
<dbReference type="Proteomes" id="UP000036520">
    <property type="component" value="Chromosome"/>
</dbReference>
<dbReference type="AlphaFoldDB" id="A0A0H4PAK8"/>
<keyword evidence="2" id="KW-1185">Reference proteome</keyword>
<dbReference type="KEGG" id="camu:CA2015_0319"/>
<evidence type="ECO:0008006" key="3">
    <source>
        <dbReference type="Google" id="ProtNLM"/>
    </source>
</evidence>
<reference evidence="1 2" key="1">
    <citation type="submission" date="2015-07" db="EMBL/GenBank/DDBJ databases">
        <authorList>
            <person name="Kim K.M."/>
        </authorList>
    </citation>
    <scope>NUCLEOTIDE SEQUENCE [LARGE SCALE GENOMIC DNA]</scope>
    <source>
        <strain evidence="1 2">KCTC 12363</strain>
    </source>
</reference>
<sequence length="87" mass="9689">MKKRNKEYLQSAVITGGTILGAYLVRKGLEELYEKRTGKEAPKNPYPEKNSLKEALLWTVATGVLASVTKVLLRYTFTAGTEKAIEN</sequence>
<organism evidence="1 2">
    <name type="scientific">Cyclobacterium amurskyense</name>
    <dbReference type="NCBI Taxonomy" id="320787"/>
    <lineage>
        <taxon>Bacteria</taxon>
        <taxon>Pseudomonadati</taxon>
        <taxon>Bacteroidota</taxon>
        <taxon>Cytophagia</taxon>
        <taxon>Cytophagales</taxon>
        <taxon>Cyclobacteriaceae</taxon>
        <taxon>Cyclobacterium</taxon>
    </lineage>
</organism>
<dbReference type="OrthoDB" id="4954951at2"/>